<comment type="caution">
    <text evidence="1">The sequence shown here is derived from an EMBL/GenBank/DDBJ whole genome shotgun (WGS) entry which is preliminary data.</text>
</comment>
<sequence>MTLNLLIKLPIAIATVFRSFFPNTFSGVHSPYGYANFGFKEIALNAQKYSDRSLYNQPLNPELKNFQKEQSKPHFELIQSFSVQKAGNLLTECEDIWHCVKRNPMVSIALSDGATESSFAREWAQELVTAFVNRQLPWQEVYAMAANWLSPLQTSWQQWLVHQDLSWFAKRKAGEGAFATFVSLEVFANLTWKSLAVGDSCLFIVRDRCLQTSFPLQKSQEFNNRPKLIGTNVKATNIHVSQIHGDAKFGDRFYLATDAIACWIFKQLEANQDPWVKLDEISSQDLFAEWVTDLRDRHEIANDDTTLLCLKIQDATEIPMSQSCES</sequence>
<proteinExistence type="predicted"/>
<dbReference type="RefSeq" id="WP_190579009.1">
    <property type="nucleotide sequence ID" value="NZ_CAWPQU010000018.1"/>
</dbReference>
<evidence type="ECO:0008006" key="3">
    <source>
        <dbReference type="Google" id="ProtNLM"/>
    </source>
</evidence>
<reference evidence="1 2" key="1">
    <citation type="journal article" date="2020" name="ISME J.">
        <title>Comparative genomics reveals insights into cyanobacterial evolution and habitat adaptation.</title>
        <authorList>
            <person name="Chen M.Y."/>
            <person name="Teng W.K."/>
            <person name="Zhao L."/>
            <person name="Hu C.X."/>
            <person name="Zhou Y.K."/>
            <person name="Han B.P."/>
            <person name="Song L.R."/>
            <person name="Shu W.S."/>
        </authorList>
    </citation>
    <scope>NUCLEOTIDE SEQUENCE [LARGE SCALE GENOMIC DNA]</scope>
    <source>
        <strain evidence="1 2">FACHB-1050</strain>
    </source>
</reference>
<evidence type="ECO:0000313" key="1">
    <source>
        <dbReference type="EMBL" id="MBD2318192.1"/>
    </source>
</evidence>
<evidence type="ECO:0000313" key="2">
    <source>
        <dbReference type="Proteomes" id="UP000618445"/>
    </source>
</evidence>
<dbReference type="SUPFAM" id="SSF81606">
    <property type="entry name" value="PP2C-like"/>
    <property type="match status" value="1"/>
</dbReference>
<dbReference type="Proteomes" id="UP000618445">
    <property type="component" value="Unassembled WGS sequence"/>
</dbReference>
<organism evidence="1 2">
    <name type="scientific">Phormidium tenue FACHB-1050</name>
    <dbReference type="NCBI Taxonomy" id="2692857"/>
    <lineage>
        <taxon>Bacteria</taxon>
        <taxon>Bacillati</taxon>
        <taxon>Cyanobacteriota</taxon>
        <taxon>Cyanophyceae</taxon>
        <taxon>Oscillatoriophycideae</taxon>
        <taxon>Oscillatoriales</taxon>
        <taxon>Oscillatoriaceae</taxon>
        <taxon>Phormidium</taxon>
    </lineage>
</organism>
<keyword evidence="2" id="KW-1185">Reference proteome</keyword>
<name>A0ABR8CBT0_9CYAN</name>
<dbReference type="EMBL" id="JACJQY010000025">
    <property type="protein sequence ID" value="MBD2318192.1"/>
    <property type="molecule type" value="Genomic_DNA"/>
</dbReference>
<dbReference type="InterPro" id="IPR036457">
    <property type="entry name" value="PPM-type-like_dom_sf"/>
</dbReference>
<accession>A0ABR8CBT0</accession>
<protein>
    <recommendedName>
        <fullName evidence="3">Protein phosphatase 2C domain-containing protein</fullName>
    </recommendedName>
</protein>
<gene>
    <name evidence="1" type="ORF">H6G05_15225</name>
</gene>